<evidence type="ECO:0000256" key="11">
    <source>
        <dbReference type="ARBA" id="ARBA00046144"/>
    </source>
</evidence>
<organism evidence="13">
    <name type="scientific">Petromyzon marinus</name>
    <name type="common">Sea lamprey</name>
    <dbReference type="NCBI Taxonomy" id="7757"/>
    <lineage>
        <taxon>Eukaryota</taxon>
        <taxon>Metazoa</taxon>
        <taxon>Chordata</taxon>
        <taxon>Craniata</taxon>
        <taxon>Vertebrata</taxon>
        <taxon>Cyclostomata</taxon>
        <taxon>Hyperoartia</taxon>
        <taxon>Petromyzontiformes</taxon>
        <taxon>Petromyzontidae</taxon>
        <taxon>Petromyzon</taxon>
    </lineage>
</organism>
<keyword evidence="6" id="KW-0333">Golgi apparatus</keyword>
<evidence type="ECO:0000256" key="2">
    <source>
        <dbReference type="ARBA" id="ARBA00004150"/>
    </source>
</evidence>
<dbReference type="Pfam" id="PF00650">
    <property type="entry name" value="CRAL_TRIO"/>
    <property type="match status" value="1"/>
</dbReference>
<dbReference type="CDD" id="cd00170">
    <property type="entry name" value="SEC14"/>
    <property type="match status" value="1"/>
</dbReference>
<reference evidence="13" key="1">
    <citation type="submission" date="2025-08" db="UniProtKB">
        <authorList>
            <consortium name="Ensembl"/>
        </authorList>
    </citation>
    <scope>IDENTIFICATION</scope>
</reference>
<evidence type="ECO:0000313" key="13">
    <source>
        <dbReference type="Ensembl" id="ENSPMAP00000002561.1"/>
    </source>
</evidence>
<evidence type="ECO:0000256" key="9">
    <source>
        <dbReference type="ARBA" id="ARBA00023329"/>
    </source>
</evidence>
<dbReference type="SUPFAM" id="SSF46938">
    <property type="entry name" value="CRAL/TRIO N-terminal domain"/>
    <property type="match status" value="1"/>
</dbReference>
<reference evidence="13" key="2">
    <citation type="submission" date="2025-09" db="UniProtKB">
        <authorList>
            <consortium name="Ensembl"/>
        </authorList>
    </citation>
    <scope>IDENTIFICATION</scope>
</reference>
<dbReference type="Ensembl" id="ENSPMAT00000002573.1">
    <property type="protein sequence ID" value="ENSPMAP00000002561.1"/>
    <property type="gene ID" value="ENSPMAG00000002345.1"/>
</dbReference>
<evidence type="ECO:0000256" key="8">
    <source>
        <dbReference type="ARBA" id="ARBA00023136"/>
    </source>
</evidence>
<dbReference type="GeneTree" id="ENSGT00940000157632"/>
<sequence>MTHTLQSGLRADTLEKARVELCERPDAIQQDIQEVRDMIVTRPDIGFLRTDDAFVLRFLRARKFHHFEAFKLLAQYFEYRQQHLDMFKNFKATDQGIRQALRNGFPGVLSHSDHYGRKILVIFASNWDQIRYTFVDILRAILLSLETMIEEPELQVNGFVLIIDWSNFSFKQASKLTPGMLRLAIEGLQVS</sequence>
<dbReference type="GO" id="GO:0007040">
    <property type="term" value="P:lysosome organization"/>
    <property type="evidence" value="ECO:0007669"/>
    <property type="project" value="TreeGrafter"/>
</dbReference>
<dbReference type="InterPro" id="IPR036273">
    <property type="entry name" value="CRAL/TRIO_N_dom_sf"/>
</dbReference>
<dbReference type="OMA" id="AYLVIHF"/>
<dbReference type="GO" id="GO:1902936">
    <property type="term" value="F:phosphatidylinositol bisphosphate binding"/>
    <property type="evidence" value="ECO:0007669"/>
    <property type="project" value="TreeGrafter"/>
</dbReference>
<evidence type="ECO:0000256" key="7">
    <source>
        <dbReference type="ARBA" id="ARBA00023121"/>
    </source>
</evidence>
<dbReference type="HOGENOM" id="CLU_046597_4_2_1"/>
<evidence type="ECO:0000256" key="5">
    <source>
        <dbReference type="ARBA" id="ARBA00022753"/>
    </source>
</evidence>
<protein>
    <recommendedName>
        <fullName evidence="4">Clavesin-2</fullName>
    </recommendedName>
    <alternativeName>
        <fullName evidence="10">Retinaldehyde-binding protein 1-like 2</fullName>
    </alternativeName>
</protein>
<keyword evidence="8" id="KW-0472">Membrane</keyword>
<dbReference type="InterPro" id="IPR001251">
    <property type="entry name" value="CRAL-TRIO_dom"/>
</dbReference>
<dbReference type="GO" id="GO:0031901">
    <property type="term" value="C:early endosome membrane"/>
    <property type="evidence" value="ECO:0007669"/>
    <property type="project" value="UniProtKB-SubCell"/>
</dbReference>
<dbReference type="FunFam" id="1.10.8.20:FF:000001">
    <property type="entry name" value="Alpha-tocopherol transfer protein-like"/>
    <property type="match status" value="1"/>
</dbReference>
<dbReference type="SUPFAM" id="SSF52087">
    <property type="entry name" value="CRAL/TRIO domain"/>
    <property type="match status" value="1"/>
</dbReference>
<dbReference type="InterPro" id="IPR036865">
    <property type="entry name" value="CRAL-TRIO_dom_sf"/>
</dbReference>
<feature type="domain" description="CRAL/TRIO N-terminal" evidence="12">
    <location>
        <begin position="51"/>
        <end position="76"/>
    </location>
</feature>
<dbReference type="AlphaFoldDB" id="S4RBI0"/>
<keyword evidence="9" id="KW-0968">Cytoplasmic vesicle</keyword>
<keyword evidence="5" id="KW-0967">Endosome</keyword>
<dbReference type="Pfam" id="PF03765">
    <property type="entry name" value="CRAL_TRIO_N"/>
    <property type="match status" value="1"/>
</dbReference>
<accession>S4RBI0</accession>
<evidence type="ECO:0000256" key="3">
    <source>
        <dbReference type="ARBA" id="ARBA00004220"/>
    </source>
</evidence>
<dbReference type="PRINTS" id="PR00180">
    <property type="entry name" value="CRETINALDHBP"/>
</dbReference>
<evidence type="ECO:0000256" key="10">
    <source>
        <dbReference type="ARBA" id="ARBA00031836"/>
    </source>
</evidence>
<name>S4RBI0_PETMA</name>
<keyword evidence="7" id="KW-0446">Lipid-binding</keyword>
<dbReference type="Gene3D" id="3.40.525.10">
    <property type="entry name" value="CRAL-TRIO lipid binding domain"/>
    <property type="match status" value="1"/>
</dbReference>
<dbReference type="InterPro" id="IPR011074">
    <property type="entry name" value="CRAL/TRIO_N_dom"/>
</dbReference>
<evidence type="ECO:0000256" key="1">
    <source>
        <dbReference type="ARBA" id="ARBA00004132"/>
    </source>
</evidence>
<dbReference type="SMART" id="SM01100">
    <property type="entry name" value="CRAL_TRIO_N"/>
    <property type="match status" value="1"/>
</dbReference>
<dbReference type="PANTHER" id="PTHR10174:SF73">
    <property type="entry name" value="CLAVESIN-2"/>
    <property type="match status" value="1"/>
</dbReference>
<comment type="function">
    <text evidence="11">Required for normal morphology of late endosomes and/or lysosomes in neurons. Binds phosphatidylinositol 3,5-bisphosphate (PtdIns(3,5)P2).</text>
</comment>
<evidence type="ECO:0000256" key="4">
    <source>
        <dbReference type="ARBA" id="ARBA00013642"/>
    </source>
</evidence>
<comment type="subcellular location">
    <subcellularLocation>
        <location evidence="1">Cytoplasmic vesicle</location>
        <location evidence="1">Clathrin-coated vesicle</location>
    </subcellularLocation>
    <subcellularLocation>
        <location evidence="3">Early endosome membrane</location>
        <topology evidence="3">Peripheral membrane protein</topology>
    </subcellularLocation>
    <subcellularLocation>
        <location evidence="2">Golgi apparatus</location>
        <location evidence="2">trans-Golgi network membrane</location>
        <topology evidence="2">Peripheral membrane protein</topology>
    </subcellularLocation>
</comment>
<proteinExistence type="predicted"/>
<dbReference type="STRING" id="7757.ENSPMAP00000002561"/>
<dbReference type="GO" id="GO:0005802">
    <property type="term" value="C:trans-Golgi network"/>
    <property type="evidence" value="ECO:0007669"/>
    <property type="project" value="TreeGrafter"/>
</dbReference>
<dbReference type="GO" id="GO:0030136">
    <property type="term" value="C:clathrin-coated vesicle"/>
    <property type="evidence" value="ECO:0007669"/>
    <property type="project" value="UniProtKB-SubCell"/>
</dbReference>
<evidence type="ECO:0000256" key="6">
    <source>
        <dbReference type="ARBA" id="ARBA00023034"/>
    </source>
</evidence>
<dbReference type="Gene3D" id="1.10.8.20">
    <property type="entry name" value="N-terminal domain of phosphatidylinositol transfer protein sec14p"/>
    <property type="match status" value="1"/>
</dbReference>
<dbReference type="PANTHER" id="PTHR10174">
    <property type="entry name" value="ALPHA-TOCOPHEROL TRANSFER PROTEIN-RELATED"/>
    <property type="match status" value="1"/>
</dbReference>
<evidence type="ECO:0000259" key="12">
    <source>
        <dbReference type="SMART" id="SM01100"/>
    </source>
</evidence>